<feature type="compositionally biased region" description="Basic and acidic residues" evidence="1">
    <location>
        <begin position="112"/>
        <end position="125"/>
    </location>
</feature>
<proteinExistence type="predicted"/>
<accession>A0A5B0KL18</accession>
<name>A0A5B0KL18_9PROT</name>
<evidence type="ECO:0000313" key="2">
    <source>
        <dbReference type="EMBL" id="KAA1052483.1"/>
    </source>
</evidence>
<dbReference type="AlphaFoldDB" id="A0A5B0KL18"/>
<sequence length="234" mass="25831">MICPRSRWVGRPRRMRFGWFCGAREPSAKTRAAFSVTSRKKALRNWRDMHRWLASGQGFRVPVMFAHARAEPSPARTDLWLSRARHLAASRDHRRRVLVSGVCAFGPPPGGRADREMRSRRHAADARPPGAVRGLRTPRLPRPAGGTAGTRHTPLSGVAARRDGPLPSVSFLWPRTIVSGERDWCAPAGAGRTNLPHVYRSALSISAWTTGAKDGAARHNSNGQKRSMVDLPVC</sequence>
<reference evidence="2 3" key="1">
    <citation type="submission" date="2019-07" db="EMBL/GenBank/DDBJ databases">
        <title>Genome sequencing of the stress-tolerant strain Azospirillum brasilense Az19.</title>
        <authorList>
            <person name="Maroniche G.A."/>
            <person name="Garcia J.E."/>
            <person name="Pagnussat L."/>
            <person name="Amenta M."/>
            <person name="Creus C.M."/>
        </authorList>
    </citation>
    <scope>NUCLEOTIDE SEQUENCE [LARGE SCALE GENOMIC DNA]</scope>
    <source>
        <strain evidence="2 3">Az19</strain>
    </source>
</reference>
<protein>
    <submittedName>
        <fullName evidence="2">Uncharacterized protein</fullName>
    </submittedName>
</protein>
<organism evidence="2 3">
    <name type="scientific">Azospirillum argentinense</name>
    <dbReference type="NCBI Taxonomy" id="2970906"/>
    <lineage>
        <taxon>Bacteria</taxon>
        <taxon>Pseudomonadati</taxon>
        <taxon>Pseudomonadota</taxon>
        <taxon>Alphaproteobacteria</taxon>
        <taxon>Rhodospirillales</taxon>
        <taxon>Azospirillaceae</taxon>
        <taxon>Azospirillum</taxon>
    </lineage>
</organism>
<dbReference type="Proteomes" id="UP000325333">
    <property type="component" value="Unassembled WGS sequence"/>
</dbReference>
<gene>
    <name evidence="2" type="ORF">FH063_004260</name>
</gene>
<feature type="region of interest" description="Disordered" evidence="1">
    <location>
        <begin position="109"/>
        <end position="161"/>
    </location>
</feature>
<comment type="caution">
    <text evidence="2">The sequence shown here is derived from an EMBL/GenBank/DDBJ whole genome shotgun (WGS) entry which is preliminary data.</text>
</comment>
<evidence type="ECO:0000256" key="1">
    <source>
        <dbReference type="SAM" id="MobiDB-lite"/>
    </source>
</evidence>
<evidence type="ECO:0000313" key="3">
    <source>
        <dbReference type="Proteomes" id="UP000325333"/>
    </source>
</evidence>
<dbReference type="EMBL" id="VEWN01000027">
    <property type="protein sequence ID" value="KAA1052483.1"/>
    <property type="molecule type" value="Genomic_DNA"/>
</dbReference>